<dbReference type="PROSITE" id="PS50082">
    <property type="entry name" value="WD_REPEATS_2"/>
    <property type="match status" value="3"/>
</dbReference>
<comment type="function">
    <text evidence="3">Essential component of the cytosolic iron-sulfur (Fe/S) protein assembly machinery. Required for the maturation of extramitochondrial Fe/S proteins.</text>
</comment>
<keyword evidence="10" id="KW-1185">Reference proteome</keyword>
<evidence type="ECO:0000256" key="2">
    <source>
        <dbReference type="ARBA" id="ARBA00022737"/>
    </source>
</evidence>
<dbReference type="GO" id="GO:0003677">
    <property type="term" value="F:DNA binding"/>
    <property type="evidence" value="ECO:0007669"/>
    <property type="project" value="InterPro"/>
</dbReference>
<feature type="compositionally biased region" description="Basic residues" evidence="5">
    <location>
        <begin position="774"/>
        <end position="790"/>
    </location>
</feature>
<evidence type="ECO:0000256" key="4">
    <source>
        <dbReference type="PROSITE-ProRule" id="PRU00221"/>
    </source>
</evidence>
<organism evidence="9 10">
    <name type="scientific">Nitzschia inconspicua</name>
    <dbReference type="NCBI Taxonomy" id="303405"/>
    <lineage>
        <taxon>Eukaryota</taxon>
        <taxon>Sar</taxon>
        <taxon>Stramenopiles</taxon>
        <taxon>Ochrophyta</taxon>
        <taxon>Bacillariophyta</taxon>
        <taxon>Bacillariophyceae</taxon>
        <taxon>Bacillariophycidae</taxon>
        <taxon>Bacillariales</taxon>
        <taxon>Bacillariaceae</taxon>
        <taxon>Nitzschia</taxon>
    </lineage>
</organism>
<feature type="signal peptide" evidence="7">
    <location>
        <begin position="1"/>
        <end position="28"/>
    </location>
</feature>
<dbReference type="InterPro" id="IPR001680">
    <property type="entry name" value="WD40_rpt"/>
</dbReference>
<evidence type="ECO:0000313" key="10">
    <source>
        <dbReference type="Proteomes" id="UP000693970"/>
    </source>
</evidence>
<dbReference type="OrthoDB" id="284782at2759"/>
<keyword evidence="6" id="KW-1133">Transmembrane helix</keyword>
<comment type="caution">
    <text evidence="9">The sequence shown here is derived from an EMBL/GenBank/DDBJ whole genome shotgun (WGS) entry which is preliminary data.</text>
</comment>
<dbReference type="CDD" id="cd00200">
    <property type="entry name" value="WD40"/>
    <property type="match status" value="1"/>
</dbReference>
<feature type="chain" id="PRO_5039937648" description="Probable cytosolic iron-sulfur protein assembly protein CIAO1 homolog" evidence="7">
    <location>
        <begin position="29"/>
        <end position="1118"/>
    </location>
</feature>
<feature type="compositionally biased region" description="Low complexity" evidence="5">
    <location>
        <begin position="652"/>
        <end position="665"/>
    </location>
</feature>
<dbReference type="InterPro" id="IPR028608">
    <property type="entry name" value="CIAO1/Cia1"/>
</dbReference>
<evidence type="ECO:0000256" key="5">
    <source>
        <dbReference type="SAM" id="MobiDB-lite"/>
    </source>
</evidence>
<protein>
    <recommendedName>
        <fullName evidence="3">Probable cytosolic iron-sulfur protein assembly protein CIAO1 homolog</fullName>
    </recommendedName>
</protein>
<dbReference type="PROSITE" id="PS50294">
    <property type="entry name" value="WD_REPEATS_REGION"/>
    <property type="match status" value="3"/>
</dbReference>
<dbReference type="SMART" id="SM00320">
    <property type="entry name" value="WD40"/>
    <property type="match status" value="7"/>
</dbReference>
<evidence type="ECO:0000256" key="6">
    <source>
        <dbReference type="SAM" id="Phobius"/>
    </source>
</evidence>
<dbReference type="Pfam" id="PF00400">
    <property type="entry name" value="WD40"/>
    <property type="match status" value="6"/>
</dbReference>
<dbReference type="InterPro" id="IPR031872">
    <property type="entry name" value="NDC10_II"/>
</dbReference>
<proteinExistence type="inferred from homology"/>
<dbReference type="PANTHER" id="PTHR19920">
    <property type="entry name" value="WD40 PROTEIN CIAO1"/>
    <property type="match status" value="1"/>
</dbReference>
<evidence type="ECO:0000313" key="9">
    <source>
        <dbReference type="EMBL" id="KAG7370555.1"/>
    </source>
</evidence>
<feature type="repeat" description="WD" evidence="4">
    <location>
        <begin position="916"/>
        <end position="954"/>
    </location>
</feature>
<comment type="similarity">
    <text evidence="3">Belongs to the WD repeat CIA1 family.</text>
</comment>
<gene>
    <name evidence="9" type="ORF">IV203_019125</name>
</gene>
<keyword evidence="7" id="KW-0732">Signal</keyword>
<dbReference type="PANTHER" id="PTHR19920:SF0">
    <property type="entry name" value="CYTOSOLIC IRON-SULFUR PROTEIN ASSEMBLY PROTEIN CIAO1-RELATED"/>
    <property type="match status" value="1"/>
</dbReference>
<feature type="domain" description="Ndc10" evidence="8">
    <location>
        <begin position="407"/>
        <end position="642"/>
    </location>
</feature>
<dbReference type="GO" id="GO:0016226">
    <property type="term" value="P:iron-sulfur cluster assembly"/>
    <property type="evidence" value="ECO:0007669"/>
    <property type="project" value="UniProtKB-UniRule"/>
</dbReference>
<dbReference type="AlphaFoldDB" id="A0A9K3Q4Y4"/>
<dbReference type="Proteomes" id="UP000693970">
    <property type="component" value="Unassembled WGS sequence"/>
</dbReference>
<keyword evidence="6" id="KW-0472">Membrane</keyword>
<feature type="region of interest" description="Disordered" evidence="5">
    <location>
        <begin position="759"/>
        <end position="796"/>
    </location>
</feature>
<evidence type="ECO:0000256" key="7">
    <source>
        <dbReference type="SAM" id="SignalP"/>
    </source>
</evidence>
<reference evidence="9" key="2">
    <citation type="submission" date="2021-04" db="EMBL/GenBank/DDBJ databases">
        <authorList>
            <person name="Podell S."/>
        </authorList>
    </citation>
    <scope>NUCLEOTIDE SEQUENCE</scope>
    <source>
        <strain evidence="9">Hildebrandi</strain>
    </source>
</reference>
<accession>A0A9K3Q4Y4</accession>
<dbReference type="Pfam" id="PF16787">
    <property type="entry name" value="NDC10_II"/>
    <property type="match status" value="1"/>
</dbReference>
<evidence type="ECO:0000256" key="1">
    <source>
        <dbReference type="ARBA" id="ARBA00022574"/>
    </source>
</evidence>
<reference evidence="9" key="1">
    <citation type="journal article" date="2021" name="Sci. Rep.">
        <title>Diploid genomic architecture of Nitzschia inconspicua, an elite biomass production diatom.</title>
        <authorList>
            <person name="Oliver A."/>
            <person name="Podell S."/>
            <person name="Pinowska A."/>
            <person name="Traller J.C."/>
            <person name="Smith S.R."/>
            <person name="McClure R."/>
            <person name="Beliaev A."/>
            <person name="Bohutskyi P."/>
            <person name="Hill E.A."/>
            <person name="Rabines A."/>
            <person name="Zheng H."/>
            <person name="Allen L.Z."/>
            <person name="Kuo A."/>
            <person name="Grigoriev I.V."/>
            <person name="Allen A.E."/>
            <person name="Hazlebeck D."/>
            <person name="Allen E.E."/>
        </authorList>
    </citation>
    <scope>NUCLEOTIDE SEQUENCE</scope>
    <source>
        <strain evidence="9">Hildebrandi</strain>
    </source>
</reference>
<feature type="transmembrane region" description="Helical" evidence="6">
    <location>
        <begin position="38"/>
        <end position="60"/>
    </location>
</feature>
<feature type="repeat" description="WD" evidence="4">
    <location>
        <begin position="1082"/>
        <end position="1118"/>
    </location>
</feature>
<keyword evidence="1 4" id="KW-0853">WD repeat</keyword>
<sequence length="1118" mass="126769">MSDSSSSAILSLGLIASIVAATATTCRGEPIFSIVGGMHVHVIAYLCLAVIMLVVVLNVLKKASNHYYQYSSRVCFLAKLFQDPGGRGNGDDIVVVLFRPFSSSPSSRRWTLHPGVAARSFFPRLSAYSHIMQSSGAHARQMDADFDDNSMANNDGLGVHPHHFNSAEAQICEAQAQQQPTRPNVGTHMLNNQRRRQERNMYLAVRPPPPPTANLLHLHSAVRSIQHGTRKDNTKKAYDRKTQEYREFVHCKFSFQDPYRREVVEHEKVYSFMFYCCFRENKVGKKAPKKPKNAPVFDEQEYDQVLARFHNQPRDGPRLEPKHGLKASAIEQYKCAIKQLHQLQQDEQRNTIPWEQIWTLKCTELHNMVKQRRNRQDRANCVEKIDHDTPYETKEHINKMEKSFWMEGMNVPSQTVFRSLRDRFCFLMTVNAILRGESLFMAELSDLYGIGWIGDDGYDHNPFWILMLQMRTGKTNGSNLKLYGRAGRHKDPTMCPMGALAFYLFYRFHKTKEMDPPPNFCESSSWFSMKLLVDYNGGKSRDYFTSISDESYRSVVKAHLEKNNIHSSHLVHIGRKWGSYLAQLQGDDWEDVRILGNWDPNTQDKSYSIKIPVKQVRSMAGWRRADQFHYNVRAEVVPPEDLRHRAMEDEQQQQQQQQQEDIIIESPLSREENPKTDAQQRSMDPEPSPPFPSTASLVETQVFYPPTRSIGSGANTLRYTCHSPAWHCAFSTSGEWLAACFGAPNPCIRLWRYQEGADLPPVPATSTKSDKQHQQHSKHKDNEHRRRRPPPPHCCDPDDFHSDTSSSWIMHSTLEGIHQRTIRCVAFCPLAKTCILAAASFDATVTLWQYDPQKDEWECTTQLEGHENEVKYVSWNATGSLLATCGRDKTVWIWETFLDGTIGGSSDNEFDCIAVLNGHEGDVKCVKFAPSHNIWGDGDEILISASYDNTIKIWAEDAGDWYCAASISDVHQDTIWSLALSPGGGRLVTASADGSLGILKSYTPKERTEKFPDLSESTNGLWKCVGTLDNAHSSTVYGLDYAPARAGHGRIASSGGDNRIQIYREVRASTSDKPLFDLDVAVETSHGDVNCVCWHPRDGSILCSAGDDGTVRLWRFDP</sequence>
<keyword evidence="2" id="KW-0677">Repeat</keyword>
<dbReference type="HAMAP" id="MF_03037">
    <property type="entry name" value="ciao1"/>
    <property type="match status" value="1"/>
</dbReference>
<feature type="region of interest" description="Disordered" evidence="5">
    <location>
        <begin position="646"/>
        <end position="694"/>
    </location>
</feature>
<dbReference type="GO" id="GO:0097361">
    <property type="term" value="C:cytosolic [4Fe-4S] assembly targeting complex"/>
    <property type="evidence" value="ECO:0007669"/>
    <property type="project" value="InterPro"/>
</dbReference>
<feature type="repeat" description="WD" evidence="4">
    <location>
        <begin position="863"/>
        <end position="895"/>
    </location>
</feature>
<keyword evidence="6" id="KW-0812">Transmembrane</keyword>
<name>A0A9K3Q4Y4_9STRA</name>
<evidence type="ECO:0000259" key="8">
    <source>
        <dbReference type="Pfam" id="PF16787"/>
    </source>
</evidence>
<evidence type="ECO:0000256" key="3">
    <source>
        <dbReference type="HAMAP-Rule" id="MF_03037"/>
    </source>
</evidence>
<dbReference type="EMBL" id="JAGRRH010000004">
    <property type="protein sequence ID" value="KAG7370555.1"/>
    <property type="molecule type" value="Genomic_DNA"/>
</dbReference>